<evidence type="ECO:0000256" key="7">
    <source>
        <dbReference type="SAM" id="MobiDB-lite"/>
    </source>
</evidence>
<comment type="caution">
    <text evidence="8">The sequence shown here is derived from an EMBL/GenBank/DDBJ whole genome shotgun (WGS) entry which is preliminary data.</text>
</comment>
<dbReference type="GO" id="GO:0060261">
    <property type="term" value="P:positive regulation of transcription initiation by RNA polymerase II"/>
    <property type="evidence" value="ECO:0007669"/>
    <property type="project" value="TreeGrafter"/>
</dbReference>
<feature type="compositionally biased region" description="Low complexity" evidence="7">
    <location>
        <begin position="319"/>
        <end position="338"/>
    </location>
</feature>
<proteinExistence type="inferred from homology"/>
<dbReference type="PANTHER" id="PTHR12898:SF1">
    <property type="entry name" value="MEDIATOR OF RNA POLYMERASE II TRANSCRIPTION SUBUNIT 24"/>
    <property type="match status" value="1"/>
</dbReference>
<dbReference type="InterPro" id="IPR021429">
    <property type="entry name" value="Mediator_Med24"/>
</dbReference>
<keyword evidence="9" id="KW-1185">Reference proteome</keyword>
<feature type="compositionally biased region" description="Low complexity" evidence="7">
    <location>
        <begin position="1368"/>
        <end position="1381"/>
    </location>
</feature>
<evidence type="ECO:0000256" key="2">
    <source>
        <dbReference type="ARBA" id="ARBA00007864"/>
    </source>
</evidence>
<dbReference type="PANTHER" id="PTHR12898">
    <property type="entry name" value="MEDIATOR OF RNA POLYMERASE II TRANSCRIPTION SUBUNIT 24"/>
    <property type="match status" value="1"/>
</dbReference>
<feature type="region of interest" description="Disordered" evidence="7">
    <location>
        <begin position="1285"/>
        <end position="1384"/>
    </location>
</feature>
<evidence type="ECO:0000256" key="6">
    <source>
        <dbReference type="ARBA" id="ARBA00023242"/>
    </source>
</evidence>
<dbReference type="EMBL" id="AJWJ01000189">
    <property type="protein sequence ID" value="KAF2073693.1"/>
    <property type="molecule type" value="Genomic_DNA"/>
</dbReference>
<evidence type="ECO:0000256" key="1">
    <source>
        <dbReference type="ARBA" id="ARBA00004123"/>
    </source>
</evidence>
<evidence type="ECO:0000313" key="9">
    <source>
        <dbReference type="Proteomes" id="UP000695562"/>
    </source>
</evidence>
<evidence type="ECO:0000256" key="4">
    <source>
        <dbReference type="ARBA" id="ARBA00023159"/>
    </source>
</evidence>
<feature type="compositionally biased region" description="Low complexity" evidence="7">
    <location>
        <begin position="259"/>
        <end position="271"/>
    </location>
</feature>
<name>A0A8J4UZY7_9MYCE</name>
<keyword evidence="5" id="KW-0804">Transcription</keyword>
<organism evidence="8 9">
    <name type="scientific">Polysphondylium violaceum</name>
    <dbReference type="NCBI Taxonomy" id="133409"/>
    <lineage>
        <taxon>Eukaryota</taxon>
        <taxon>Amoebozoa</taxon>
        <taxon>Evosea</taxon>
        <taxon>Eumycetozoa</taxon>
        <taxon>Dictyostelia</taxon>
        <taxon>Dictyosteliales</taxon>
        <taxon>Dictyosteliaceae</taxon>
        <taxon>Polysphondylium</taxon>
    </lineage>
</organism>
<feature type="region of interest" description="Disordered" evidence="7">
    <location>
        <begin position="234"/>
        <end position="284"/>
    </location>
</feature>
<gene>
    <name evidence="8" type="ORF">CYY_005010</name>
</gene>
<feature type="compositionally biased region" description="Low complexity" evidence="7">
    <location>
        <begin position="1285"/>
        <end position="1304"/>
    </location>
</feature>
<feature type="region of interest" description="Disordered" evidence="7">
    <location>
        <begin position="600"/>
        <end position="621"/>
    </location>
</feature>
<evidence type="ECO:0000256" key="3">
    <source>
        <dbReference type="ARBA" id="ARBA00023015"/>
    </source>
</evidence>
<evidence type="ECO:0000313" key="8">
    <source>
        <dbReference type="EMBL" id="KAF2073693.1"/>
    </source>
</evidence>
<comment type="subcellular location">
    <subcellularLocation>
        <location evidence="1">Nucleus</location>
    </subcellularLocation>
</comment>
<protein>
    <submittedName>
        <fullName evidence="8">Uncharacterized protein</fullName>
    </submittedName>
</protein>
<keyword evidence="4" id="KW-0010">Activator</keyword>
<dbReference type="GO" id="GO:0016592">
    <property type="term" value="C:mediator complex"/>
    <property type="evidence" value="ECO:0007669"/>
    <property type="project" value="InterPro"/>
</dbReference>
<accession>A0A8J4UZY7</accession>
<evidence type="ECO:0000256" key="5">
    <source>
        <dbReference type="ARBA" id="ARBA00023163"/>
    </source>
</evidence>
<feature type="region of interest" description="Disordered" evidence="7">
    <location>
        <begin position="202"/>
        <end position="222"/>
    </location>
</feature>
<dbReference type="Pfam" id="PF11277">
    <property type="entry name" value="Med24_N"/>
    <property type="match status" value="1"/>
</dbReference>
<sequence length="1448" mass="166545">MISSATPDNNTIAAAIAADTAVDSDRNNDVIVNNSRGSKNNTIDQQPQQQTTLKSLIVDSWRQRLSPFEWSLKINQSFHLNNTSNKLLKNDVESELCDILLKQMYIGKIPSPLLVSYLRYAISIKLVSYTEFFQSVFKYSSPSKPQHFSVILDIVLDIINIIVDSSSLSPATTINQSINNNQYYFQSTLRQDQVYSNSISKHIFTPTNNNNSNSNGKEQQQQQHYMNGVDILDEYSTPTTNTQKRKRKSSSTPPPPQPSTINNNNNNNNNNSRKKKTELDEQQEFQKHLKNSSYHKHLLSYTKLSTLLFNAIEHEFQQSNTNNNDNSTSSNNNNNSNNEKQPPIKSIFYENSIKSLEILNILLNNSKIKSCIYLSKYEFTLDDFKELLDSFLLVQKSIIENYSIDNSTMIKSNQQQQQQQQMEFDLSQQQTQQTQQTTQQIEKKQACQLYFVIQKKYKHMILEFKKILVTQKPLLPIHEISALAHKNTHSEHQLILAIQLILEEEINGNHFKCSNTPYMANVPLESISFNHNIPDCFYKLQTLQSIKSMSDFEFFYELVKTIFQKLSFTEPSSSEYKRTKLFLLFKIPQFYSIYYYQKGGSNSSSTTGTTTSTSSTTATNRSNNRPLMEHVLYQISKFPQISSSQESTLLSLIQILLKKDLVNANLLKNLFPSFSTDIESVDSEIQCPPSTNLSFENLNSGSGIHSESDILKIKELLESLMDSDSDPTHVGLMYELLNVVKYHLIYPFDYQDQLLFVLFNVLDSIDFIKNKILIMVMTFIFSDPMVIDCLDAHGYLLKLVLKLFDICELFGTITNDPDIHFYFTVPYNLLYHLLFNIYNVKNKPYNLDLLKSKLALYNSTSTPTHTIKWLCDMIKDQNINISNEVTQETFDFVKALLDSQDEGTEKLQSFALRKYSPWEMVQRLPTTLFVIFNSFEQNLIEKDKVINYCSLLFQSIPYSPISIFHFIITTQLHTQQQPNQQQQQQQQSSSTLSLVEDLASYLSNLNESLSIFRFTGGMKEDQMKEHLGNVKILIELFSPIFETLNFIMFPLLNRIFYGNGIQSVLFNRYSLSFISPPTELFYMGASVALHEIIEKFLGQTTPNFHNLPRDLKYVLSQINTYQAVNLVTKEILDILLISNQIDSPYSIRAMELGAFILGNCIGVESLPIFFNSIIPIWSENVSTAYQGQLLAYFSLCVVLFSDSLFYIDQQEQSIVKTFQIFLTLLKDTNMRMISYSPLNGLISFCITFVSLLIHLTDISSKTIHPDVLLAIQKLYHNDKFNLNHSSNSNSSNSNPMTSNNTMNSNDDDIDKNNDNPENNNVASNDNDSNNNNNNMSPILTDDESMDNPQSIEQKQQQEDNQQEDEQQKQQQQQLQQQKQQQPTKLSNIEKFKVSIDSKYMFSRSIFNQLDIHQLEDLAKSIIGLSKNYFLATSIFDKHDLQYCSNLFK</sequence>
<comment type="similarity">
    <text evidence="2">Belongs to the Mediator complex subunit 24 family.</text>
</comment>
<dbReference type="OrthoDB" id="21216at2759"/>
<dbReference type="Proteomes" id="UP000695562">
    <property type="component" value="Unassembled WGS sequence"/>
</dbReference>
<dbReference type="GO" id="GO:0003712">
    <property type="term" value="F:transcription coregulator activity"/>
    <property type="evidence" value="ECO:0007669"/>
    <property type="project" value="TreeGrafter"/>
</dbReference>
<feature type="compositionally biased region" description="Low complexity" evidence="7">
    <location>
        <begin position="1315"/>
        <end position="1334"/>
    </location>
</feature>
<reference evidence="8" key="1">
    <citation type="submission" date="2020-01" db="EMBL/GenBank/DDBJ databases">
        <title>Development of genomics and gene disruption for Polysphondylium violaceum indicates a role for the polyketide synthase stlB in stalk morphogenesis.</title>
        <authorList>
            <person name="Narita B."/>
            <person name="Kawabe Y."/>
            <person name="Kin K."/>
            <person name="Saito T."/>
            <person name="Gibbs R."/>
            <person name="Kuspa A."/>
            <person name="Muzny D."/>
            <person name="Queller D."/>
            <person name="Richards S."/>
            <person name="Strassman J."/>
            <person name="Sucgang R."/>
            <person name="Worley K."/>
            <person name="Schaap P."/>
        </authorList>
    </citation>
    <scope>NUCLEOTIDE SEQUENCE</scope>
    <source>
        <strain evidence="8">QSvi11</strain>
    </source>
</reference>
<keyword evidence="6" id="KW-0539">Nucleus</keyword>
<keyword evidence="3" id="KW-0805">Transcription regulation</keyword>
<feature type="region of interest" description="Disordered" evidence="7">
    <location>
        <begin position="318"/>
        <end position="343"/>
    </location>
</feature>